<dbReference type="PROSITE" id="PS50158">
    <property type="entry name" value="ZF_CCHC"/>
    <property type="match status" value="1"/>
</dbReference>
<dbReference type="InterPro" id="IPR001878">
    <property type="entry name" value="Znf_CCHC"/>
</dbReference>
<reference evidence="4" key="1">
    <citation type="submission" date="2020-03" db="EMBL/GenBank/DDBJ databases">
        <title>Transcriptomic Profiling of the Digestive Tract of the Rat Flea, Xenopsylla cheopis, Following Blood Feeding and Infection with Yersinia pestis.</title>
        <authorList>
            <person name="Bland D.M."/>
            <person name="Martens C.A."/>
            <person name="Virtaneva K."/>
            <person name="Kanakabandi K."/>
            <person name="Long D."/>
            <person name="Rosenke R."/>
            <person name="Saturday G.A."/>
            <person name="Hoyt F.H."/>
            <person name="Bruno D.P."/>
            <person name="Ribeiro J.M.C."/>
            <person name="Hinnebusch J."/>
        </authorList>
    </citation>
    <scope>NUCLEOTIDE SEQUENCE</scope>
</reference>
<dbReference type="InterPro" id="IPR036875">
    <property type="entry name" value="Znf_CCHC_sf"/>
</dbReference>
<dbReference type="AlphaFoldDB" id="A0A6M2DQ35"/>
<evidence type="ECO:0000259" key="3">
    <source>
        <dbReference type="PROSITE" id="PS50158"/>
    </source>
</evidence>
<feature type="compositionally biased region" description="Basic and acidic residues" evidence="2">
    <location>
        <begin position="119"/>
        <end position="138"/>
    </location>
</feature>
<dbReference type="Gene3D" id="4.10.60.10">
    <property type="entry name" value="Zinc finger, CCHC-type"/>
    <property type="match status" value="1"/>
</dbReference>
<keyword evidence="1" id="KW-0479">Metal-binding</keyword>
<feature type="domain" description="CCHC-type" evidence="3">
    <location>
        <begin position="379"/>
        <end position="394"/>
    </location>
</feature>
<sequence>MGSSSLPLCDPLAVVPPSHLHENDQVLALLQNTDRDNTFSATAEVGRPLPVERLGAKIEELLKFIKGKKNVHGDIRHLADSISAAYHMALEDLTRKSKKTQESTSQTSPSIETSYELQCSHKEDNRRNNVVKDSRKETLSPTSPASFTEVNGGGWQQVSRKKKKKQVSCDNGASSGEDAPANNLLKPNKKRRKARTQAILIKPSSGRTYADILKDIKGKVKPEEIGIDVKSIRQTKEGGVLLEINKMSGGNSAFAEAIRTAVGDKGTIKQLTPMTTIEILDLDEVSTEAEIREALKRDYKEKIEIRRINLTKVTARGQRAAFCEIDETCAIEALEKARIKVGWVKCRIRPVVRVMRCFKCLGFGHRFRSCKGPDRTGYCYKCGGENHKARDCTKQSRCFLCHAQGNDNENLNHISGSGACKVYRAAVAEVTKAQK</sequence>
<dbReference type="GO" id="GO:0003676">
    <property type="term" value="F:nucleic acid binding"/>
    <property type="evidence" value="ECO:0007669"/>
    <property type="project" value="InterPro"/>
</dbReference>
<protein>
    <submittedName>
        <fullName evidence="4">Putative myosin-2 heavy chain-like protein panstrongylus lignarius</fullName>
    </submittedName>
</protein>
<feature type="region of interest" description="Disordered" evidence="2">
    <location>
        <begin position="95"/>
        <end position="196"/>
    </location>
</feature>
<organism evidence="4">
    <name type="scientific">Xenopsylla cheopis</name>
    <name type="common">Oriental rat flea</name>
    <name type="synonym">Pulex cheopis</name>
    <dbReference type="NCBI Taxonomy" id="163159"/>
    <lineage>
        <taxon>Eukaryota</taxon>
        <taxon>Metazoa</taxon>
        <taxon>Ecdysozoa</taxon>
        <taxon>Arthropoda</taxon>
        <taxon>Hexapoda</taxon>
        <taxon>Insecta</taxon>
        <taxon>Pterygota</taxon>
        <taxon>Neoptera</taxon>
        <taxon>Endopterygota</taxon>
        <taxon>Siphonaptera</taxon>
        <taxon>Pulicidae</taxon>
        <taxon>Xenopsyllinae</taxon>
        <taxon>Xenopsylla</taxon>
    </lineage>
</organism>
<proteinExistence type="predicted"/>
<keyword evidence="1" id="KW-0863">Zinc-finger</keyword>
<feature type="compositionally biased region" description="Polar residues" evidence="2">
    <location>
        <begin position="139"/>
        <end position="149"/>
    </location>
</feature>
<dbReference type="EMBL" id="GIIL01004557">
    <property type="protein sequence ID" value="NOV48283.1"/>
    <property type="molecule type" value="Transcribed_RNA"/>
</dbReference>
<dbReference type="SMART" id="SM00343">
    <property type="entry name" value="ZnF_C2HC"/>
    <property type="match status" value="2"/>
</dbReference>
<evidence type="ECO:0000313" key="4">
    <source>
        <dbReference type="EMBL" id="NOV48283.1"/>
    </source>
</evidence>
<dbReference type="Pfam" id="PF00098">
    <property type="entry name" value="zf-CCHC"/>
    <property type="match status" value="1"/>
</dbReference>
<evidence type="ECO:0000256" key="2">
    <source>
        <dbReference type="SAM" id="MobiDB-lite"/>
    </source>
</evidence>
<accession>A0A6M2DQ35</accession>
<name>A0A6M2DQ35_XENCH</name>
<dbReference type="SUPFAM" id="SSF57756">
    <property type="entry name" value="Retrovirus zinc finger-like domains"/>
    <property type="match status" value="1"/>
</dbReference>
<keyword evidence="1" id="KW-0862">Zinc</keyword>
<feature type="compositionally biased region" description="Low complexity" evidence="2">
    <location>
        <begin position="102"/>
        <end position="114"/>
    </location>
</feature>
<evidence type="ECO:0000256" key="1">
    <source>
        <dbReference type="PROSITE-ProRule" id="PRU00047"/>
    </source>
</evidence>
<dbReference type="GO" id="GO:0008270">
    <property type="term" value="F:zinc ion binding"/>
    <property type="evidence" value="ECO:0007669"/>
    <property type="project" value="UniProtKB-KW"/>
</dbReference>